<proteinExistence type="predicted"/>
<dbReference type="Pfam" id="PF13409">
    <property type="entry name" value="GST_N_2"/>
    <property type="match status" value="1"/>
</dbReference>
<dbReference type="Gene3D" id="1.20.1050.10">
    <property type="match status" value="1"/>
</dbReference>
<feature type="domain" description="GST N-terminal" evidence="1">
    <location>
        <begin position="1"/>
        <end position="82"/>
    </location>
</feature>
<dbReference type="Gene3D" id="3.40.30.10">
    <property type="entry name" value="Glutaredoxin"/>
    <property type="match status" value="1"/>
</dbReference>
<reference evidence="2 3" key="1">
    <citation type="submission" date="2015-12" db="EMBL/GenBank/DDBJ databases">
        <authorList>
            <person name="Shamseldin A."/>
            <person name="Moawad H."/>
            <person name="Abd El-Rahim W.M."/>
            <person name="Sadowsky M.J."/>
        </authorList>
    </citation>
    <scope>NUCLEOTIDE SEQUENCE [LARGE SCALE GENOMIC DNA]</scope>
    <source>
        <strain evidence="2 3">SJ5A-1</strain>
    </source>
</reference>
<dbReference type="CDD" id="cd03205">
    <property type="entry name" value="GST_C_6"/>
    <property type="match status" value="1"/>
</dbReference>
<name>A0A0W7WPR3_9RHOB</name>
<sequence length="201" mass="22533">MKLLKAGPSPFVRKVMVTLHETGQFDDVEQVDVVASPMAPDATLTAANPVGKIPALMREDGPTLYDSRVICRFLDARAGAGLYPESRIWDTLTLEATADGIMEAAVLIVYEERFRPPEKVSIEWIEGQWSKVSRALDAVNTRWMSHLHGRLDMGHIAIACALGYLDFRHDVRSWRTGRDSLATWYTRFCERPAMQATDPNA</sequence>
<dbReference type="InterPro" id="IPR036249">
    <property type="entry name" value="Thioredoxin-like_sf"/>
</dbReference>
<dbReference type="EMBL" id="LPXO01000001">
    <property type="protein sequence ID" value="KUF12569.1"/>
    <property type="molecule type" value="Genomic_DNA"/>
</dbReference>
<evidence type="ECO:0000313" key="2">
    <source>
        <dbReference type="EMBL" id="KUF12569.1"/>
    </source>
</evidence>
<evidence type="ECO:0000259" key="1">
    <source>
        <dbReference type="PROSITE" id="PS50404"/>
    </source>
</evidence>
<dbReference type="InterPro" id="IPR004045">
    <property type="entry name" value="Glutathione_S-Trfase_N"/>
</dbReference>
<dbReference type="Proteomes" id="UP000054396">
    <property type="component" value="Unassembled WGS sequence"/>
</dbReference>
<protein>
    <submittedName>
        <fullName evidence="2">Glutathione S-transferase</fullName>
    </submittedName>
</protein>
<dbReference type="CDD" id="cd03049">
    <property type="entry name" value="GST_N_3"/>
    <property type="match status" value="1"/>
</dbReference>
<comment type="caution">
    <text evidence="2">The sequence shown here is derived from an EMBL/GenBank/DDBJ whole genome shotgun (WGS) entry which is preliminary data.</text>
</comment>
<dbReference type="OrthoDB" id="9795329at2"/>
<dbReference type="SUPFAM" id="SSF52833">
    <property type="entry name" value="Thioredoxin-like"/>
    <property type="match status" value="1"/>
</dbReference>
<dbReference type="InterPro" id="IPR036282">
    <property type="entry name" value="Glutathione-S-Trfase_C_sf"/>
</dbReference>
<evidence type="ECO:0000313" key="3">
    <source>
        <dbReference type="Proteomes" id="UP000054396"/>
    </source>
</evidence>
<keyword evidence="2" id="KW-0808">Transferase</keyword>
<dbReference type="PROSITE" id="PS50404">
    <property type="entry name" value="GST_NTER"/>
    <property type="match status" value="1"/>
</dbReference>
<dbReference type="SUPFAM" id="SSF47616">
    <property type="entry name" value="GST C-terminal domain-like"/>
    <property type="match status" value="1"/>
</dbReference>
<keyword evidence="3" id="KW-1185">Reference proteome</keyword>
<dbReference type="STRING" id="1685382.AVJ23_02245"/>
<organism evidence="2 3">
    <name type="scientific">Pseudoponticoccus marisrubri</name>
    <dbReference type="NCBI Taxonomy" id="1685382"/>
    <lineage>
        <taxon>Bacteria</taxon>
        <taxon>Pseudomonadati</taxon>
        <taxon>Pseudomonadota</taxon>
        <taxon>Alphaproteobacteria</taxon>
        <taxon>Rhodobacterales</taxon>
        <taxon>Roseobacteraceae</taxon>
        <taxon>Pseudoponticoccus</taxon>
    </lineage>
</organism>
<dbReference type="RefSeq" id="WP_058860513.1">
    <property type="nucleotide sequence ID" value="NZ_LPXO01000001.1"/>
</dbReference>
<gene>
    <name evidence="2" type="ORF">AVJ23_02245</name>
</gene>
<dbReference type="GO" id="GO:0016740">
    <property type="term" value="F:transferase activity"/>
    <property type="evidence" value="ECO:0007669"/>
    <property type="project" value="UniProtKB-KW"/>
</dbReference>
<accession>A0A0W7WPR3</accession>
<dbReference type="AlphaFoldDB" id="A0A0W7WPR3"/>
<dbReference type="Pfam" id="PF13410">
    <property type="entry name" value="GST_C_2"/>
    <property type="match status" value="1"/>
</dbReference>